<dbReference type="Proteomes" id="UP001596011">
    <property type="component" value="Unassembled WGS sequence"/>
</dbReference>
<reference evidence="2" key="1">
    <citation type="journal article" date="2019" name="Int. J. Syst. Evol. Microbiol.">
        <title>The Global Catalogue of Microorganisms (GCM) 10K type strain sequencing project: providing services to taxonomists for standard genome sequencing and annotation.</title>
        <authorList>
            <consortium name="The Broad Institute Genomics Platform"/>
            <consortium name="The Broad Institute Genome Sequencing Center for Infectious Disease"/>
            <person name="Wu L."/>
            <person name="Ma J."/>
        </authorList>
    </citation>
    <scope>NUCLEOTIDE SEQUENCE [LARGE SCALE GENOMIC DNA]</scope>
    <source>
        <strain evidence="2">CCUG 42722</strain>
    </source>
</reference>
<protein>
    <submittedName>
        <fullName evidence="1">Uncharacterized protein</fullName>
    </submittedName>
</protein>
<comment type="caution">
    <text evidence="1">The sequence shown here is derived from an EMBL/GenBank/DDBJ whole genome shotgun (WGS) entry which is preliminary data.</text>
</comment>
<proteinExistence type="predicted"/>
<dbReference type="EMBL" id="JBHSFI010000008">
    <property type="protein sequence ID" value="MFC4631294.1"/>
    <property type="molecule type" value="Genomic_DNA"/>
</dbReference>
<organism evidence="1 2">
    <name type="scientific">Promicromonospora alba</name>
    <dbReference type="NCBI Taxonomy" id="1616110"/>
    <lineage>
        <taxon>Bacteria</taxon>
        <taxon>Bacillati</taxon>
        <taxon>Actinomycetota</taxon>
        <taxon>Actinomycetes</taxon>
        <taxon>Micrococcales</taxon>
        <taxon>Promicromonosporaceae</taxon>
        <taxon>Promicromonospora</taxon>
    </lineage>
</organism>
<keyword evidence="2" id="KW-1185">Reference proteome</keyword>
<sequence length="110" mass="12032">MNRTYSRQVIAAWLHGYATGHDVGRYDGRMDGFADGYDAGHTDGIPEGRRLADDEAVARFRHYRAMSDAVRPNLARPGATWGEAKPLPTPADCLATWPATPALYSVRDAA</sequence>
<name>A0ABV9HPV8_9MICO</name>
<dbReference type="RefSeq" id="WP_377140348.1">
    <property type="nucleotide sequence ID" value="NZ_JBHSFI010000008.1"/>
</dbReference>
<gene>
    <name evidence="1" type="ORF">ACFO6V_23820</name>
</gene>
<evidence type="ECO:0000313" key="2">
    <source>
        <dbReference type="Proteomes" id="UP001596011"/>
    </source>
</evidence>
<accession>A0ABV9HPV8</accession>
<evidence type="ECO:0000313" key="1">
    <source>
        <dbReference type="EMBL" id="MFC4631294.1"/>
    </source>
</evidence>